<proteinExistence type="predicted"/>
<organism evidence="1 2">
    <name type="scientific">Fadolivirus FV1/VV64</name>
    <dbReference type="NCBI Taxonomy" id="3070911"/>
    <lineage>
        <taxon>Viruses</taxon>
        <taxon>Varidnaviria</taxon>
        <taxon>Bamfordvirae</taxon>
        <taxon>Nucleocytoviricota</taxon>
        <taxon>Megaviricetes</taxon>
        <taxon>Imitervirales</taxon>
        <taxon>Mimiviridae</taxon>
        <taxon>Klosneuvirinae</taxon>
        <taxon>Fadolivirus</taxon>
        <taxon>Fadolivirus algeromassiliense</taxon>
    </lineage>
</organism>
<keyword evidence="2" id="KW-1185">Reference proteome</keyword>
<evidence type="ECO:0000313" key="1">
    <source>
        <dbReference type="EMBL" id="QKF94647.1"/>
    </source>
</evidence>
<evidence type="ECO:0000313" key="2">
    <source>
        <dbReference type="Proteomes" id="UP001162001"/>
    </source>
</evidence>
<dbReference type="EMBL" id="MT418680">
    <property type="protein sequence ID" value="QKF94647.1"/>
    <property type="molecule type" value="Genomic_DNA"/>
</dbReference>
<dbReference type="Proteomes" id="UP001162001">
    <property type="component" value="Segment"/>
</dbReference>
<reference evidence="1 2" key="1">
    <citation type="submission" date="2020-04" db="EMBL/GenBank/DDBJ databases">
        <title>Advantages and limits of metagenomic assembly and binning of a giant virus.</title>
        <authorList>
            <person name="Schulz F."/>
            <person name="Andreani J."/>
            <person name="Francis R."/>
            <person name="Boudjemaa H."/>
            <person name="Bou Khalil J.Y."/>
            <person name="Lee J."/>
            <person name="La Scola B."/>
            <person name="Woyke T."/>
        </authorList>
    </citation>
    <scope>NUCLEOTIDE SEQUENCE [LARGE SCALE GENOMIC DNA]</scope>
    <source>
        <strain evidence="1 2">FV1/VV64</strain>
    </source>
</reference>
<protein>
    <submittedName>
        <fullName evidence="1">Uncharacterized protein</fullName>
    </submittedName>
</protein>
<name>A0A7D3QV15_9VIRU</name>
<gene>
    <name evidence="1" type="ORF">Fadolivirus_1_1189</name>
</gene>
<sequence>MSIKPCPGRNRVNDDRKWYMQKGKPSTLYTCCEECYYNYVKGTDNEASHIECDAVGNCNCDYQLYNSTCDFEDCSVKNDLIRVSIVDHEGLRCKSKNNTFHVKPGHSYTILVENLTPSSSKIAIDSCMINEEELKISKKENFSKYIVESTVESPNSENTVDNIKLTVSLYKQFQDSLTFRELQCNNGVLADETGTPWMKLGANAESKYKATLNLDIYESKPTDNQTFDIVVIHTDESIDVYSKDDEFNITI</sequence>
<accession>A0A7D3QV15</accession>